<protein>
    <submittedName>
        <fullName evidence="8">PHA/PHB synthase family protein</fullName>
    </submittedName>
</protein>
<gene>
    <name evidence="8" type="ORF">ACFOGJ_02320</name>
</gene>
<dbReference type="NCBIfam" id="TIGR01838">
    <property type="entry name" value="PHA_synth_I"/>
    <property type="match status" value="1"/>
</dbReference>
<dbReference type="Gene3D" id="3.40.50.1820">
    <property type="entry name" value="alpha/beta hydrolase"/>
    <property type="match status" value="1"/>
</dbReference>
<dbReference type="RefSeq" id="WP_379897792.1">
    <property type="nucleotide sequence ID" value="NZ_JBHRTR010000005.1"/>
</dbReference>
<accession>A0ABV7KUT5</accession>
<evidence type="ECO:0000259" key="6">
    <source>
        <dbReference type="Pfam" id="PF00561"/>
    </source>
</evidence>
<evidence type="ECO:0000256" key="2">
    <source>
        <dbReference type="ARBA" id="ARBA00022490"/>
    </source>
</evidence>
<dbReference type="Pfam" id="PF00561">
    <property type="entry name" value="Abhydrolase_1"/>
    <property type="match status" value="1"/>
</dbReference>
<comment type="caution">
    <text evidence="8">The sequence shown here is derived from an EMBL/GenBank/DDBJ whole genome shotgun (WGS) entry which is preliminary data.</text>
</comment>
<dbReference type="EMBL" id="JBHRTR010000005">
    <property type="protein sequence ID" value="MFC3226044.1"/>
    <property type="molecule type" value="Genomic_DNA"/>
</dbReference>
<organism evidence="8 9">
    <name type="scientific">Marinibaculum pumilum</name>
    <dbReference type="NCBI Taxonomy" id="1766165"/>
    <lineage>
        <taxon>Bacteria</taxon>
        <taxon>Pseudomonadati</taxon>
        <taxon>Pseudomonadota</taxon>
        <taxon>Alphaproteobacteria</taxon>
        <taxon>Rhodospirillales</taxon>
        <taxon>Rhodospirillaceae</taxon>
        <taxon>Marinibaculum</taxon>
    </lineage>
</organism>
<dbReference type="Pfam" id="PF07167">
    <property type="entry name" value="PhaC_N"/>
    <property type="match status" value="1"/>
</dbReference>
<evidence type="ECO:0000313" key="9">
    <source>
        <dbReference type="Proteomes" id="UP001595528"/>
    </source>
</evidence>
<comment type="subcellular location">
    <subcellularLocation>
        <location evidence="1">Cytoplasm</location>
    </subcellularLocation>
</comment>
<evidence type="ECO:0000259" key="7">
    <source>
        <dbReference type="Pfam" id="PF07167"/>
    </source>
</evidence>
<evidence type="ECO:0000256" key="5">
    <source>
        <dbReference type="SAM" id="MobiDB-lite"/>
    </source>
</evidence>
<dbReference type="SUPFAM" id="SSF53474">
    <property type="entry name" value="alpha/beta-Hydrolases"/>
    <property type="match status" value="1"/>
</dbReference>
<dbReference type="InterPro" id="IPR029058">
    <property type="entry name" value="AB_hydrolase_fold"/>
</dbReference>
<dbReference type="Proteomes" id="UP001595528">
    <property type="component" value="Unassembled WGS sequence"/>
</dbReference>
<name>A0ABV7KUT5_9PROT</name>
<evidence type="ECO:0000256" key="1">
    <source>
        <dbReference type="ARBA" id="ARBA00004496"/>
    </source>
</evidence>
<evidence type="ECO:0000313" key="8">
    <source>
        <dbReference type="EMBL" id="MFC3226044.1"/>
    </source>
</evidence>
<keyword evidence="4" id="KW-0012">Acyltransferase</keyword>
<feature type="domain" description="AB hydrolase-1" evidence="6">
    <location>
        <begin position="271"/>
        <end position="510"/>
    </location>
</feature>
<proteinExistence type="predicted"/>
<dbReference type="InterPro" id="IPR000073">
    <property type="entry name" value="AB_hydrolase_1"/>
</dbReference>
<evidence type="ECO:0000256" key="4">
    <source>
        <dbReference type="ARBA" id="ARBA00023315"/>
    </source>
</evidence>
<reference evidence="9" key="1">
    <citation type="journal article" date="2019" name="Int. J. Syst. Evol. Microbiol.">
        <title>The Global Catalogue of Microorganisms (GCM) 10K type strain sequencing project: providing services to taxonomists for standard genome sequencing and annotation.</title>
        <authorList>
            <consortium name="The Broad Institute Genomics Platform"/>
            <consortium name="The Broad Institute Genome Sequencing Center for Infectious Disease"/>
            <person name="Wu L."/>
            <person name="Ma J."/>
        </authorList>
    </citation>
    <scope>NUCLEOTIDE SEQUENCE [LARGE SCALE GENOMIC DNA]</scope>
    <source>
        <strain evidence="9">KCTC 42964</strain>
    </source>
</reference>
<keyword evidence="9" id="KW-1185">Reference proteome</keyword>
<evidence type="ECO:0000256" key="3">
    <source>
        <dbReference type="ARBA" id="ARBA00022679"/>
    </source>
</evidence>
<keyword evidence="2" id="KW-0963">Cytoplasm</keyword>
<feature type="domain" description="Poly-beta-hydroxybutyrate polymerase N-terminal" evidence="7">
    <location>
        <begin position="99"/>
        <end position="270"/>
    </location>
</feature>
<dbReference type="PANTHER" id="PTHR36837">
    <property type="entry name" value="POLY(3-HYDROXYALKANOATE) POLYMERASE SUBUNIT PHAC"/>
    <property type="match status" value="1"/>
</dbReference>
<dbReference type="InterPro" id="IPR010963">
    <property type="entry name" value="PHA_synth_I"/>
</dbReference>
<dbReference type="InterPro" id="IPR010941">
    <property type="entry name" value="PhaC_N"/>
</dbReference>
<feature type="region of interest" description="Disordered" evidence="5">
    <location>
        <begin position="587"/>
        <end position="611"/>
    </location>
</feature>
<dbReference type="InterPro" id="IPR051321">
    <property type="entry name" value="PHA/PHB_synthase"/>
</dbReference>
<dbReference type="PANTHER" id="PTHR36837:SF5">
    <property type="entry name" value="POLY-3-HYDROXYBUTYRATE SYNTHASE"/>
    <property type="match status" value="1"/>
</dbReference>
<keyword evidence="3" id="KW-0808">Transferase</keyword>
<sequence>MPLPDPATFSANMMKVATQSQTLVSEFLASQREKGVGSADPLNIGGAFMELFTKMMSEPSKIVEAQLDLWQRYMDLWTSQAQRFLGQESDPLVQPERGDRRFRDPQWDENQVFDYIKQSYLLTARWMQDTVKDVDGLDDRTAKKVDFYTRQFVDAMAPSNFLMTNPQVLRATLESNGENLVRGLDNMLKDLDRNSGRLHIRMTDMDAFKVGENVAVTPGKVIYQNDLMQLLQYTPTTQEVYKRPLFIVPPWINKFYIMDLRPENSFISWMLDRGYTVFVVSWRNPDETLTEKTFEDYLKEGIFDGLDAVEKATGEREVTTIGYCIGGTLMACALAVLAARGDDRIKATTFFAAQVDFSEAGELSVFIDDEQLEHIEQVMAERGYLAGNEMATTFNMLRANDLIWSFVVNNYLLGKDPFPFDLLYWNADATNMPAKMHSYYLRNMYQKNLLVQPGALHLCGVDLDLRKIKVPIYLQSSKEDHIAPFTSVYKASQLYSGPVRFVLAGSGHIAGVINPPSARKYQHWTSDIAKNPPTPEEWLATATEHPGSWWEDWDAWLSTHSGPKVPARVPGDGKLKVIEDAPGSYVKSKGATANWTEAEEVVSETDANSGD</sequence>